<dbReference type="InterPro" id="IPR013785">
    <property type="entry name" value="Aldolase_TIM"/>
</dbReference>
<dbReference type="HAMAP" id="MF_00134_A">
    <property type="entry name" value="IGPS_A"/>
    <property type="match status" value="1"/>
</dbReference>
<evidence type="ECO:0000256" key="7">
    <source>
        <dbReference type="ARBA" id="ARBA00023239"/>
    </source>
</evidence>
<evidence type="ECO:0000313" key="11">
    <source>
        <dbReference type="Proteomes" id="UP000659496"/>
    </source>
</evidence>
<dbReference type="Proteomes" id="UP000659496">
    <property type="component" value="Unassembled WGS sequence"/>
</dbReference>
<dbReference type="SUPFAM" id="SSF51366">
    <property type="entry name" value="Ribulose-phoshate binding barrel"/>
    <property type="match status" value="1"/>
</dbReference>
<evidence type="ECO:0000256" key="4">
    <source>
        <dbReference type="ARBA" id="ARBA00022793"/>
    </source>
</evidence>
<keyword evidence="3 8" id="KW-0028">Amino-acid biosynthesis</keyword>
<dbReference type="Gene3D" id="3.20.20.70">
    <property type="entry name" value="Aldolase class I"/>
    <property type="match status" value="1"/>
</dbReference>
<name>A0ABR8PHF4_9BACL</name>
<sequence>MTILEEILREKEQEVSRLLAEPVAQTSQANAVRPSLFGSIKKAKQLQVIAEIKRASPSKGIIHETVNPVQQAEIYERAGAACVSVLTDTSFFNGSFEDLKAVAEAVRIPVLCKDFIIHPVQIDRAAAAGASVILLIVAALPDAELNALRVYATALGLEVLVEVHDADELNRALEAGAQLIGVNNRDLRTFQVDLARTEEVASVFPFHSGRVLISESGIGGIADAQRAAKAGAGAVLVGETLMRSESPEQTIRSLQVDLGGSGQ</sequence>
<evidence type="ECO:0000256" key="5">
    <source>
        <dbReference type="ARBA" id="ARBA00022822"/>
    </source>
</evidence>
<accession>A0ABR8PHF4</accession>
<dbReference type="PANTHER" id="PTHR22854:SF2">
    <property type="entry name" value="INDOLE-3-GLYCEROL-PHOSPHATE SYNTHASE"/>
    <property type="match status" value="1"/>
</dbReference>
<feature type="domain" description="Indole-3-glycerol phosphate synthase" evidence="9">
    <location>
        <begin position="4"/>
        <end position="254"/>
    </location>
</feature>
<organism evidence="10 11">
    <name type="scientific">Sporosarcina gallistercoris</name>
    <dbReference type="NCBI Taxonomy" id="2762245"/>
    <lineage>
        <taxon>Bacteria</taxon>
        <taxon>Bacillati</taxon>
        <taxon>Bacillota</taxon>
        <taxon>Bacilli</taxon>
        <taxon>Bacillales</taxon>
        <taxon>Caryophanaceae</taxon>
        <taxon>Sporosarcina</taxon>
    </lineage>
</organism>
<keyword evidence="6 8" id="KW-0057">Aromatic amino acid biosynthesis</keyword>
<keyword evidence="11" id="KW-1185">Reference proteome</keyword>
<dbReference type="InterPro" id="IPR011060">
    <property type="entry name" value="RibuloseP-bd_barrel"/>
</dbReference>
<dbReference type="InterPro" id="IPR045186">
    <property type="entry name" value="Indole-3-glycerol_P_synth"/>
</dbReference>
<dbReference type="GO" id="GO:0004425">
    <property type="term" value="F:indole-3-glycerol-phosphate synthase activity"/>
    <property type="evidence" value="ECO:0007669"/>
    <property type="project" value="UniProtKB-EC"/>
</dbReference>
<evidence type="ECO:0000256" key="3">
    <source>
        <dbReference type="ARBA" id="ARBA00022605"/>
    </source>
</evidence>
<keyword evidence="5 8" id="KW-0822">Tryptophan biosynthesis</keyword>
<dbReference type="PANTHER" id="PTHR22854">
    <property type="entry name" value="TRYPTOPHAN BIOSYNTHESIS PROTEIN"/>
    <property type="match status" value="1"/>
</dbReference>
<dbReference type="PROSITE" id="PS00614">
    <property type="entry name" value="IGPS"/>
    <property type="match status" value="1"/>
</dbReference>
<comment type="catalytic activity">
    <reaction evidence="1 8">
        <text>1-(2-carboxyphenylamino)-1-deoxy-D-ribulose 5-phosphate + H(+) = (1S,2R)-1-C-(indol-3-yl)glycerol 3-phosphate + CO2 + H2O</text>
        <dbReference type="Rhea" id="RHEA:23476"/>
        <dbReference type="ChEBI" id="CHEBI:15377"/>
        <dbReference type="ChEBI" id="CHEBI:15378"/>
        <dbReference type="ChEBI" id="CHEBI:16526"/>
        <dbReference type="ChEBI" id="CHEBI:58613"/>
        <dbReference type="ChEBI" id="CHEBI:58866"/>
        <dbReference type="EC" id="4.1.1.48"/>
    </reaction>
</comment>
<evidence type="ECO:0000256" key="2">
    <source>
        <dbReference type="ARBA" id="ARBA00004696"/>
    </source>
</evidence>
<comment type="caution">
    <text evidence="10">The sequence shown here is derived from an EMBL/GenBank/DDBJ whole genome shotgun (WGS) entry which is preliminary data.</text>
</comment>
<dbReference type="RefSeq" id="WP_191688742.1">
    <property type="nucleotide sequence ID" value="NZ_JACSQY010000002.1"/>
</dbReference>
<dbReference type="EMBL" id="JACSQY010000002">
    <property type="protein sequence ID" value="MBD7907604.1"/>
    <property type="molecule type" value="Genomic_DNA"/>
</dbReference>
<comment type="pathway">
    <text evidence="2 8">Amino-acid biosynthesis; L-tryptophan biosynthesis; L-tryptophan from chorismate: step 4/5.</text>
</comment>
<comment type="similarity">
    <text evidence="8">Belongs to the TrpC family.</text>
</comment>
<evidence type="ECO:0000259" key="9">
    <source>
        <dbReference type="Pfam" id="PF00218"/>
    </source>
</evidence>
<dbReference type="InterPro" id="IPR013798">
    <property type="entry name" value="Indole-3-glycerol_P_synth_dom"/>
</dbReference>
<gene>
    <name evidence="8 10" type="primary">trpC</name>
    <name evidence="10" type="ORF">H9659_04555</name>
</gene>
<protein>
    <recommendedName>
        <fullName evidence="8">Indole-3-glycerol phosphate synthase</fullName>
        <shortName evidence="8">IGPS</shortName>
        <ecNumber evidence="8">4.1.1.48</ecNumber>
    </recommendedName>
</protein>
<dbReference type="CDD" id="cd00331">
    <property type="entry name" value="IGPS"/>
    <property type="match status" value="1"/>
</dbReference>
<dbReference type="HAMAP" id="MF_00134_B">
    <property type="entry name" value="IGPS_B"/>
    <property type="match status" value="1"/>
</dbReference>
<keyword evidence="7 8" id="KW-0456">Lyase</keyword>
<reference evidence="10 11" key="1">
    <citation type="submission" date="2020-08" db="EMBL/GenBank/DDBJ databases">
        <title>A Genomic Blueprint of the Chicken Gut Microbiome.</title>
        <authorList>
            <person name="Gilroy R."/>
            <person name="Ravi A."/>
            <person name="Getino M."/>
            <person name="Pursley I."/>
            <person name="Horton D.L."/>
            <person name="Alikhan N.-F."/>
            <person name="Baker D."/>
            <person name="Gharbi K."/>
            <person name="Hall N."/>
            <person name="Watson M."/>
            <person name="Adriaenssens E.M."/>
            <person name="Foster-Nyarko E."/>
            <person name="Jarju S."/>
            <person name="Secka A."/>
            <person name="Antonio M."/>
            <person name="Oren A."/>
            <person name="Chaudhuri R."/>
            <person name="La Ragione R.M."/>
            <person name="Hildebrand F."/>
            <person name="Pallen M.J."/>
        </authorList>
    </citation>
    <scope>NUCLEOTIDE SEQUENCE [LARGE SCALE GENOMIC DNA]</scope>
    <source>
        <strain evidence="10 11">Sa3CUA8</strain>
    </source>
</reference>
<keyword evidence="4 8" id="KW-0210">Decarboxylase</keyword>
<evidence type="ECO:0000256" key="6">
    <source>
        <dbReference type="ARBA" id="ARBA00023141"/>
    </source>
</evidence>
<evidence type="ECO:0000256" key="8">
    <source>
        <dbReference type="HAMAP-Rule" id="MF_00134"/>
    </source>
</evidence>
<dbReference type="Pfam" id="PF00218">
    <property type="entry name" value="IGPS"/>
    <property type="match status" value="1"/>
</dbReference>
<evidence type="ECO:0000313" key="10">
    <source>
        <dbReference type="EMBL" id="MBD7907604.1"/>
    </source>
</evidence>
<dbReference type="NCBIfam" id="NF001377">
    <property type="entry name" value="PRK00278.2-4"/>
    <property type="match status" value="1"/>
</dbReference>
<proteinExistence type="inferred from homology"/>
<dbReference type="EC" id="4.1.1.48" evidence="8"/>
<dbReference type="InterPro" id="IPR001468">
    <property type="entry name" value="Indole-3-GlycerolPSynthase_CS"/>
</dbReference>
<evidence type="ECO:0000256" key="1">
    <source>
        <dbReference type="ARBA" id="ARBA00001633"/>
    </source>
</evidence>